<dbReference type="InterPro" id="IPR029045">
    <property type="entry name" value="ClpP/crotonase-like_dom_sf"/>
</dbReference>
<dbReference type="SUPFAM" id="SSF52096">
    <property type="entry name" value="ClpP/crotonase"/>
    <property type="match status" value="1"/>
</dbReference>
<dbReference type="Pfam" id="PF23658">
    <property type="entry name" value="PDZ_CPAF_rel"/>
    <property type="match status" value="1"/>
</dbReference>
<dbReference type="PANTHER" id="PTHR37049">
    <property type="entry name" value="PEPTIDASE S41 FAMILY PROTEIN"/>
    <property type="match status" value="1"/>
</dbReference>
<dbReference type="Pfam" id="PF03572">
    <property type="entry name" value="Peptidase_S41"/>
    <property type="match status" value="1"/>
</dbReference>
<protein>
    <recommendedName>
        <fullName evidence="7">Tail specific protease domain-containing protein</fullName>
    </recommendedName>
</protein>
<feature type="domain" description="CPAF-like PDZ" evidence="4">
    <location>
        <begin position="147"/>
        <end position="259"/>
    </location>
</feature>
<comment type="caution">
    <text evidence="5">The sequence shown here is derived from an EMBL/GenBank/DDBJ whole genome shotgun (WGS) entry which is preliminary data.</text>
</comment>
<evidence type="ECO:0000259" key="3">
    <source>
        <dbReference type="Pfam" id="PF03572"/>
    </source>
</evidence>
<feature type="compositionally biased region" description="Acidic residues" evidence="1">
    <location>
        <begin position="692"/>
        <end position="702"/>
    </location>
</feature>
<dbReference type="AlphaFoldDB" id="A0A8H6NCM9"/>
<evidence type="ECO:0000256" key="1">
    <source>
        <dbReference type="SAM" id="MobiDB-lite"/>
    </source>
</evidence>
<reference evidence="5" key="1">
    <citation type="journal article" date="2020" name="Phytopathology">
        <title>Genome Sequence Resources of Colletotrichum truncatum, C. plurivorum, C. musicola, and C. sojae: Four Species Pathogenic to Soybean (Glycine max).</title>
        <authorList>
            <person name="Rogerio F."/>
            <person name="Boufleur T.R."/>
            <person name="Ciampi-Guillardi M."/>
            <person name="Sukno S.A."/>
            <person name="Thon M.R."/>
            <person name="Massola Junior N.S."/>
            <person name="Baroncelli R."/>
        </authorList>
    </citation>
    <scope>NUCLEOTIDE SEQUENCE</scope>
    <source>
        <strain evidence="5">LFN00145</strain>
    </source>
</reference>
<dbReference type="GO" id="GO:0006508">
    <property type="term" value="P:proteolysis"/>
    <property type="evidence" value="ECO:0007669"/>
    <property type="project" value="InterPro"/>
</dbReference>
<dbReference type="Gene3D" id="3.90.226.10">
    <property type="entry name" value="2-enoyl-CoA Hydratase, Chain A, domain 1"/>
    <property type="match status" value="1"/>
</dbReference>
<gene>
    <name evidence="5" type="ORF">CPLU01_08416</name>
</gene>
<dbReference type="InterPro" id="IPR056186">
    <property type="entry name" value="PDZ_CPAF-rel"/>
</dbReference>
<evidence type="ECO:0000313" key="6">
    <source>
        <dbReference type="Proteomes" id="UP000654918"/>
    </source>
</evidence>
<dbReference type="InterPro" id="IPR005151">
    <property type="entry name" value="Tail-specific_protease"/>
</dbReference>
<feature type="signal peptide" evidence="2">
    <location>
        <begin position="1"/>
        <end position="20"/>
    </location>
</feature>
<dbReference type="EMBL" id="WIGO01000119">
    <property type="protein sequence ID" value="KAF6828647.1"/>
    <property type="molecule type" value="Genomic_DNA"/>
</dbReference>
<dbReference type="Proteomes" id="UP000654918">
    <property type="component" value="Unassembled WGS sequence"/>
</dbReference>
<evidence type="ECO:0000259" key="4">
    <source>
        <dbReference type="Pfam" id="PF23658"/>
    </source>
</evidence>
<feature type="domain" description="Tail specific protease" evidence="3">
    <location>
        <begin position="350"/>
        <end position="533"/>
    </location>
</feature>
<keyword evidence="6" id="KW-1185">Reference proteome</keyword>
<dbReference type="InterPro" id="IPR052766">
    <property type="entry name" value="S41A_metabolite_peptidase"/>
</dbReference>
<keyword evidence="2" id="KW-0732">Signal</keyword>
<feature type="region of interest" description="Disordered" evidence="1">
    <location>
        <begin position="669"/>
        <end position="734"/>
    </location>
</feature>
<sequence length="757" mass="83077">MSMDPCGTILILALAALAAAKIRTSQATCAFIASHQKKHPGYAVAATAAFECLNSVPVDTQGNLALIDELKQLWQFHSETGWLKNPGPDWEDGPIDIIDELDKVKSGLEAGTYQSEYEVQMAIQSITVRSGSDHLTYNPDILRVFVFVRHFSVASISSDGKALPKLYVNTDVAALANGGNVSDIKSINGMDPYDFLKANFFSPSRDSDGRMNAMFSTGDTKGMGRFRVQEMYRGPTTDVVWSNSKKTSFQNIAGIRQDFRGVVDGESFFRKFCTGALTRHHSGKSKRGEDGVIPPNILDPAPTIPNGTYHPSARVERRDIPFKGVYPIAVAGNKGSNVAGYFLQDDGFEDVAVLKIISFGQPKNRPTDFEDRIRSFLNQSIAHNKQKLVIDLRENGGGLAHLCLEAFMQLFPELEPFAGMRSRATDVYNKIGDVVSEVRSEPLLAAQVDLGPLRRFWDWWGLRTARGDSFDSWEQFKGPFSVNDDDFTATWRWGYATGYKGRYPTAFDPSNVVMLTDASCHSACAALHEELRNIAGVKTVTVGGRPENGPIQAVTGTRGGHIVEISELAEISRIALGISSDYELQSVAPDDEVLWRAANASTVTKRAGGGLWVQMVDKLRKGDETRTPLQFTYEAADCRIFYTAESWADPVEAWKQAWTAHTDYSKCVEGSTGHKSSISGGSKPHGPGPFSYEEEQSGAEEEPCGREDEPFGSEEEPLKKNRPKSSRPSGAANSFQEVSLEVALLAVIFATIMPMIL</sequence>
<evidence type="ECO:0008006" key="7">
    <source>
        <dbReference type="Google" id="ProtNLM"/>
    </source>
</evidence>
<organism evidence="5 6">
    <name type="scientific">Colletotrichum plurivorum</name>
    <dbReference type="NCBI Taxonomy" id="2175906"/>
    <lineage>
        <taxon>Eukaryota</taxon>
        <taxon>Fungi</taxon>
        <taxon>Dikarya</taxon>
        <taxon>Ascomycota</taxon>
        <taxon>Pezizomycotina</taxon>
        <taxon>Sordariomycetes</taxon>
        <taxon>Hypocreomycetidae</taxon>
        <taxon>Glomerellales</taxon>
        <taxon>Glomerellaceae</taxon>
        <taxon>Colletotrichum</taxon>
        <taxon>Colletotrichum orchidearum species complex</taxon>
    </lineage>
</organism>
<feature type="region of interest" description="Disordered" evidence="1">
    <location>
        <begin position="280"/>
        <end position="312"/>
    </location>
</feature>
<name>A0A8H6NCM9_9PEZI</name>
<evidence type="ECO:0000313" key="5">
    <source>
        <dbReference type="EMBL" id="KAF6828647.1"/>
    </source>
</evidence>
<dbReference type="GO" id="GO:0008236">
    <property type="term" value="F:serine-type peptidase activity"/>
    <property type="evidence" value="ECO:0007669"/>
    <property type="project" value="InterPro"/>
</dbReference>
<evidence type="ECO:0000256" key="2">
    <source>
        <dbReference type="SAM" id="SignalP"/>
    </source>
</evidence>
<dbReference type="PANTHER" id="PTHR37049:SF4">
    <property type="entry name" value="RHODANESE DOMAIN-CONTAINING PROTEIN"/>
    <property type="match status" value="1"/>
</dbReference>
<proteinExistence type="predicted"/>
<feature type="chain" id="PRO_5034931498" description="Tail specific protease domain-containing protein" evidence="2">
    <location>
        <begin position="21"/>
        <end position="757"/>
    </location>
</feature>
<accession>A0A8H6NCM9</accession>